<reference evidence="1" key="1">
    <citation type="journal article" date="2020" name="Nature">
        <title>Giant virus diversity and host interactions through global metagenomics.</title>
        <authorList>
            <person name="Schulz F."/>
            <person name="Roux S."/>
            <person name="Paez-Espino D."/>
            <person name="Jungbluth S."/>
            <person name="Walsh D.A."/>
            <person name="Denef V.J."/>
            <person name="McMahon K.D."/>
            <person name="Konstantinidis K.T."/>
            <person name="Eloe-Fadrosh E.A."/>
            <person name="Kyrpides N.C."/>
            <person name="Woyke T."/>
        </authorList>
    </citation>
    <scope>NUCLEOTIDE SEQUENCE</scope>
    <source>
        <strain evidence="1">GVMAG-M-3300023184-177</strain>
    </source>
</reference>
<evidence type="ECO:0008006" key="2">
    <source>
        <dbReference type="Google" id="ProtNLM"/>
    </source>
</evidence>
<dbReference type="InterPro" id="IPR036390">
    <property type="entry name" value="WH_DNA-bd_sf"/>
</dbReference>
<dbReference type="EMBL" id="MN740017">
    <property type="protein sequence ID" value="QHT84437.1"/>
    <property type="molecule type" value="Genomic_DNA"/>
</dbReference>
<evidence type="ECO:0000313" key="1">
    <source>
        <dbReference type="EMBL" id="QHT84437.1"/>
    </source>
</evidence>
<sequence length="669" mass="79805">MAVLNDIRNVIKPLTIVNYTSFTKDIDHILENMIMNDITIYNSYIFNHIIYNINVDIKDNIIEIIKKYLGSYIKNQRIHFRNLNKKNILDITNFNKFFDDCYKLINKLTSIFQHILKNNLDKKKGTYKWGDSILWHILIDYINNILLNDVIFKYAIINNIKQHPSHEKNPDMFRLFNYMNIFANYNINIINNNNNYINIIDETIVGIIENNINDILVDNNIEIIYKFKKLYKYCFDYYVNYYYITKETKFIKLNNYMNDFIKNIFEHNNIAFIINFINIYKKEFVSLIKHIDINNILLCYPINDIKSFISYYNNLYNIVVDSDFKLIINECIKENTKKHLKTFEDVLYLANLINTNIINKESNEFYYLLGSLCNKDEFMMAICQKYMERIIYSDIDVSIEHGHYSNIIKYFKNDKALLLKYETLTNDYNDSSKLCNDNIKLIITSLDAWKINHSIGYSDTIINTEEFTTILCNKMFNYNNMVNSENIKKKLIMYPHLGCVDIEIYNKKLLVLPAHMLCLELFVSFDTNLTFELIFNKVKQSMSNYTDEFIKSIIDSLIGPILIKTNDSLRIRTDITHTNMIDIFNNNIKQNIIEEMKEDLCHSRIDIIKTNINHFVKQFDYINIDTLYSLVVKNINIFNCNKQLFDESIQYLINNDYVEYKDNNISKKY</sequence>
<proteinExistence type="predicted"/>
<name>A0A6C0HW25_9ZZZZ</name>
<accession>A0A6C0HW25</accession>
<protein>
    <recommendedName>
        <fullName evidence="2">Cullin family profile domain-containing protein</fullName>
    </recommendedName>
</protein>
<organism evidence="1">
    <name type="scientific">viral metagenome</name>
    <dbReference type="NCBI Taxonomy" id="1070528"/>
    <lineage>
        <taxon>unclassified sequences</taxon>
        <taxon>metagenomes</taxon>
        <taxon>organismal metagenomes</taxon>
    </lineage>
</organism>
<dbReference type="AlphaFoldDB" id="A0A6C0HW25"/>
<dbReference type="SUPFAM" id="SSF46785">
    <property type="entry name" value="Winged helix' DNA-binding domain"/>
    <property type="match status" value="1"/>
</dbReference>
<dbReference type="SUPFAM" id="SSF75632">
    <property type="entry name" value="Cullin homology domain"/>
    <property type="match status" value="1"/>
</dbReference>
<dbReference type="InterPro" id="IPR036317">
    <property type="entry name" value="Cullin_homology_sf"/>
</dbReference>